<dbReference type="InterPro" id="IPR050492">
    <property type="entry name" value="Bact_metal-bind_prot9"/>
</dbReference>
<keyword evidence="5" id="KW-0862">Zinc</keyword>
<dbReference type="Gene3D" id="3.40.50.1980">
    <property type="entry name" value="Nitrogenase molybdenum iron protein domain"/>
    <property type="match status" value="1"/>
</dbReference>
<dbReference type="PANTHER" id="PTHR42953:SF3">
    <property type="entry name" value="HIGH-AFFINITY ZINC UPTAKE SYSTEM PROTEIN ZNUA"/>
    <property type="match status" value="1"/>
</dbReference>
<keyword evidence="4" id="KW-0732">Signal</keyword>
<gene>
    <name evidence="6" type="ORF">P857_79</name>
</gene>
<accession>W2V226</accession>
<proteinExistence type="inferred from homology"/>
<protein>
    <recommendedName>
        <fullName evidence="2">High-affinity zinc uptake system protein ZnuA</fullName>
    </recommendedName>
</protein>
<dbReference type="PANTHER" id="PTHR42953">
    <property type="entry name" value="HIGH-AFFINITY ZINC UPTAKE SYSTEM PROTEIN ZNUA-RELATED"/>
    <property type="match status" value="1"/>
</dbReference>
<dbReference type="InterPro" id="IPR006127">
    <property type="entry name" value="ZnuA-like"/>
</dbReference>
<keyword evidence="3" id="KW-0813">Transport</keyword>
<organism evidence="6 7">
    <name type="scientific">Candidatus Xenolissoclinum pacificiensis L6</name>
    <dbReference type="NCBI Taxonomy" id="1401685"/>
    <lineage>
        <taxon>Bacteria</taxon>
        <taxon>Pseudomonadati</taxon>
        <taxon>Pseudomonadota</taxon>
        <taxon>Alphaproteobacteria</taxon>
        <taxon>Rickettsiales</taxon>
        <taxon>Anaplasmataceae</taxon>
        <taxon>Candidatus Xenolissoclinum</taxon>
    </lineage>
</organism>
<evidence type="ECO:0000256" key="1">
    <source>
        <dbReference type="ARBA" id="ARBA00011028"/>
    </source>
</evidence>
<evidence type="ECO:0000256" key="2">
    <source>
        <dbReference type="ARBA" id="ARBA00015915"/>
    </source>
</evidence>
<dbReference type="AlphaFoldDB" id="W2V226"/>
<comment type="similarity">
    <text evidence="1">Belongs to the bacterial solute-binding protein 9 family.</text>
</comment>
<evidence type="ECO:0000256" key="4">
    <source>
        <dbReference type="ARBA" id="ARBA00022729"/>
    </source>
</evidence>
<dbReference type="GO" id="GO:0046872">
    <property type="term" value="F:metal ion binding"/>
    <property type="evidence" value="ECO:0007669"/>
    <property type="project" value="InterPro"/>
</dbReference>
<keyword evidence="7" id="KW-1185">Reference proteome</keyword>
<dbReference type="SUPFAM" id="SSF53807">
    <property type="entry name" value="Helical backbone' metal receptor"/>
    <property type="match status" value="1"/>
</dbReference>
<dbReference type="EMBL" id="AXCJ01000004">
    <property type="protein sequence ID" value="ETO91508.1"/>
    <property type="molecule type" value="Genomic_DNA"/>
</dbReference>
<evidence type="ECO:0000313" key="7">
    <source>
        <dbReference type="Proteomes" id="UP000018951"/>
    </source>
</evidence>
<dbReference type="Proteomes" id="UP000018951">
    <property type="component" value="Unassembled WGS sequence"/>
</dbReference>
<evidence type="ECO:0000313" key="6">
    <source>
        <dbReference type="EMBL" id="ETO91508.1"/>
    </source>
</evidence>
<name>W2V226_9RICK</name>
<evidence type="ECO:0000256" key="5">
    <source>
        <dbReference type="ARBA" id="ARBA00022906"/>
    </source>
</evidence>
<evidence type="ECO:0000256" key="3">
    <source>
        <dbReference type="ARBA" id="ARBA00022448"/>
    </source>
</evidence>
<keyword evidence="5" id="KW-0864">Zinc transport</keyword>
<sequence>MFRASIILVTLFFSFKLYGITNIVVTTLPVYSVAYNIAHGGNLKIDMVSQTNDEMHGYGSEIMPSDILNLRKADLIIAIDDVLEKVYTEKTWKKKTIFLAENIPNVNDLHIWLSPEFIVKIADILLDQFILWDVENKSLYQNNYGIFLQRINIMLEDIGSMLQNIQDIKYFVLHDAYSNFTHYFSLNNPIGFLIDRNHNLVTSQQVLQLHRDNSTVCVLSGMKNSEFLFNLLPENVILFPTDILGTSYIKDNTADYKEVYFSIMYGLADAFVQCAKV</sequence>
<keyword evidence="5" id="KW-0406">Ion transport</keyword>
<comment type="caution">
    <text evidence="6">The sequence shown here is derived from an EMBL/GenBank/DDBJ whole genome shotgun (WGS) entry which is preliminary data.</text>
</comment>
<dbReference type="GO" id="GO:0006829">
    <property type="term" value="P:zinc ion transport"/>
    <property type="evidence" value="ECO:0007669"/>
    <property type="project" value="UniProtKB-KW"/>
</dbReference>
<reference evidence="6 7" key="1">
    <citation type="journal article" date="2013" name="PLoS ONE">
        <title>Bacterial endosymbiosis in a chordate host: long-term co-evolution and conservation of secondary metabolism.</title>
        <authorList>
            <person name="Kwan J.C."/>
            <person name="Schmidt E.W."/>
        </authorList>
    </citation>
    <scope>NUCLEOTIDE SEQUENCE [LARGE SCALE GENOMIC DNA]</scope>
    <source>
        <strain evidence="7">L6</strain>
    </source>
</reference>
<dbReference type="STRING" id="1401685.P857_79"/>
<dbReference type="Pfam" id="PF01297">
    <property type="entry name" value="ZnuA"/>
    <property type="match status" value="1"/>
</dbReference>